<protein>
    <submittedName>
        <fullName evidence="2">Uncharacterized protein</fullName>
    </submittedName>
</protein>
<reference evidence="2 3" key="1">
    <citation type="submission" date="2016-08" db="EMBL/GenBank/DDBJ databases">
        <title>A Parts List for Fungal Cellulosomes Revealed by Comparative Genomics.</title>
        <authorList>
            <consortium name="DOE Joint Genome Institute"/>
            <person name="Haitjema C.H."/>
            <person name="Gilmore S.P."/>
            <person name="Henske J.K."/>
            <person name="Solomon K.V."/>
            <person name="De Groot R."/>
            <person name="Kuo A."/>
            <person name="Mondo S.J."/>
            <person name="Salamov A.A."/>
            <person name="Labutti K."/>
            <person name="Zhao Z."/>
            <person name="Chiniquy J."/>
            <person name="Barry K."/>
            <person name="Brewer H.M."/>
            <person name="Purvine S.O."/>
            <person name="Wright A.T."/>
            <person name="Boxma B."/>
            <person name="Van Alen T."/>
            <person name="Hackstein J.H."/>
            <person name="Baker S.E."/>
            <person name="Grigoriev I.V."/>
            <person name="O'Malley M.A."/>
        </authorList>
    </citation>
    <scope>NUCLEOTIDE SEQUENCE [LARGE SCALE GENOMIC DNA]</scope>
    <source>
        <strain evidence="2 3">G1</strain>
    </source>
</reference>
<comment type="caution">
    <text evidence="2">The sequence shown here is derived from an EMBL/GenBank/DDBJ whole genome shotgun (WGS) entry which is preliminary data.</text>
</comment>
<sequence length="194" mass="23097">MELKKKLETINSDITRNDISYKRVLKEKEELIDSLNKLRAEHSSMDEKYEDLQNIEVHLKQKIEELGKDREELMEKNFEQANTISNINLDSRQFLIESIQKEKVKLMGNIKRLEVAFAEEKQLREKDIKKGDESFLQRRTAMQNIEQMQKQIEKYKDEVDSLKMANENKEKKIKELKEKISNQESSVNKGKHKK</sequence>
<accession>A0A1Y2F351</accession>
<gene>
    <name evidence="2" type="ORF">LY90DRAFT_501065</name>
</gene>
<keyword evidence="3" id="KW-1185">Reference proteome</keyword>
<name>A0A1Y2F351_9FUNG</name>
<dbReference type="Proteomes" id="UP000193920">
    <property type="component" value="Unassembled WGS sequence"/>
</dbReference>
<evidence type="ECO:0000256" key="1">
    <source>
        <dbReference type="SAM" id="MobiDB-lite"/>
    </source>
</evidence>
<proteinExistence type="predicted"/>
<evidence type="ECO:0000313" key="3">
    <source>
        <dbReference type="Proteomes" id="UP000193920"/>
    </source>
</evidence>
<evidence type="ECO:0000313" key="2">
    <source>
        <dbReference type="EMBL" id="ORY78299.1"/>
    </source>
</evidence>
<feature type="region of interest" description="Disordered" evidence="1">
    <location>
        <begin position="173"/>
        <end position="194"/>
    </location>
</feature>
<dbReference type="OrthoDB" id="10254404at2759"/>
<dbReference type="AlphaFoldDB" id="A0A1Y2F351"/>
<organism evidence="2 3">
    <name type="scientific">Neocallimastix californiae</name>
    <dbReference type="NCBI Taxonomy" id="1754190"/>
    <lineage>
        <taxon>Eukaryota</taxon>
        <taxon>Fungi</taxon>
        <taxon>Fungi incertae sedis</taxon>
        <taxon>Chytridiomycota</taxon>
        <taxon>Chytridiomycota incertae sedis</taxon>
        <taxon>Neocallimastigomycetes</taxon>
        <taxon>Neocallimastigales</taxon>
        <taxon>Neocallimastigaceae</taxon>
        <taxon>Neocallimastix</taxon>
    </lineage>
</organism>
<dbReference type="STRING" id="1754190.A0A1Y2F351"/>
<dbReference type="EMBL" id="MCOG01000017">
    <property type="protein sequence ID" value="ORY78299.1"/>
    <property type="molecule type" value="Genomic_DNA"/>
</dbReference>